<keyword evidence="3 15" id="KW-0328">Glycosyltransferase</keyword>
<keyword evidence="7" id="KW-0256">Endoplasmic reticulum</keyword>
<dbReference type="EMBL" id="WMQE01000064">
    <property type="protein sequence ID" value="MTK22818.1"/>
    <property type="molecule type" value="Genomic_DNA"/>
</dbReference>
<dbReference type="GeneID" id="60058589"/>
<evidence type="ECO:0000256" key="4">
    <source>
        <dbReference type="ARBA" id="ARBA00022679"/>
    </source>
</evidence>
<comment type="caution">
    <text evidence="15">The sequence shown here is derived from an EMBL/GenBank/DDBJ whole genome shotgun (WGS) entry which is preliminary data.</text>
</comment>
<dbReference type="GO" id="GO:0046872">
    <property type="term" value="F:metal ion binding"/>
    <property type="evidence" value="ECO:0007669"/>
    <property type="project" value="UniProtKB-KW"/>
</dbReference>
<keyword evidence="10" id="KW-0333">Golgi apparatus</keyword>
<dbReference type="PANTHER" id="PTHR46025:SF3">
    <property type="entry name" value="XYLOSYLTRANSFERASE OXT"/>
    <property type="match status" value="1"/>
</dbReference>
<comment type="subcellular location">
    <subcellularLocation>
        <location evidence="2">Endoplasmic reticulum membrane</location>
        <topology evidence="2">Single-pass type II membrane protein</topology>
    </subcellularLocation>
    <subcellularLocation>
        <location evidence="1">Golgi apparatus membrane</location>
        <topology evidence="1">Single-pass type II membrane protein</topology>
    </subcellularLocation>
</comment>
<evidence type="ECO:0000256" key="11">
    <source>
        <dbReference type="ARBA" id="ARBA00023136"/>
    </source>
</evidence>
<evidence type="ECO:0000256" key="5">
    <source>
        <dbReference type="ARBA" id="ARBA00022692"/>
    </source>
</evidence>
<dbReference type="EMBL" id="WMQV01000062">
    <property type="protein sequence ID" value="MTL95565.1"/>
    <property type="molecule type" value="Genomic_DNA"/>
</dbReference>
<evidence type="ECO:0000256" key="10">
    <source>
        <dbReference type="ARBA" id="ARBA00023034"/>
    </source>
</evidence>
<keyword evidence="6" id="KW-0479">Metal-binding</keyword>
<proteinExistence type="predicted"/>
<evidence type="ECO:0000313" key="17">
    <source>
        <dbReference type="Proteomes" id="UP000487649"/>
    </source>
</evidence>
<evidence type="ECO:0000256" key="2">
    <source>
        <dbReference type="ARBA" id="ARBA00004648"/>
    </source>
</evidence>
<dbReference type="Pfam" id="PF02485">
    <property type="entry name" value="Branch"/>
    <property type="match status" value="1"/>
</dbReference>
<keyword evidence="9" id="KW-1133">Transmembrane helix</keyword>
<protein>
    <recommendedName>
        <fullName evidence="14">Peptide O-xylosyltransferase</fullName>
    </recommendedName>
</protein>
<sequence>MRNFRMAYLILAHKNSTQINMLIDALTHDKIDIFIHLDLKSTIKDEIRQCENIYFVENRTDVEWGTVSQVYAMLNSLQVIYNTNKKYDYIHLISGQDFPLNKAEDIITFFYLNNGKQFLNMWEASGFWYSRVAVYYPKILLINNSIVKIIRGIYSRIIMLIPILHRNYKFLGDLYIGSQWFSITGECLTYILDYVENNPQVLEFYKNSLCPDELIINTIVANSPFKKDIINDNLRYIDWSEGKDSPKILTKDDLDKILGSRKLFGRKFDISKDREVIEYLLKYRKED</sequence>
<keyword evidence="13" id="KW-0325">Glycoprotein</keyword>
<keyword evidence="5" id="KW-0812">Transmembrane</keyword>
<dbReference type="InterPro" id="IPR003406">
    <property type="entry name" value="Glyco_trans_14"/>
</dbReference>
<dbReference type="AlphaFoldDB" id="A0A6I3NHB8"/>
<dbReference type="InterPro" id="IPR043538">
    <property type="entry name" value="XYLT"/>
</dbReference>
<evidence type="ECO:0000313" key="15">
    <source>
        <dbReference type="EMBL" id="MTK22818.1"/>
    </source>
</evidence>
<dbReference type="RefSeq" id="WP_006785036.1">
    <property type="nucleotide sequence ID" value="NZ_CP053187.1"/>
</dbReference>
<dbReference type="GO" id="GO:0030158">
    <property type="term" value="F:protein xylosyltransferase activity"/>
    <property type="evidence" value="ECO:0007669"/>
    <property type="project" value="InterPro"/>
</dbReference>
<keyword evidence="4 16" id="KW-0808">Transferase</keyword>
<evidence type="ECO:0000256" key="1">
    <source>
        <dbReference type="ARBA" id="ARBA00004323"/>
    </source>
</evidence>
<dbReference type="PANTHER" id="PTHR46025">
    <property type="entry name" value="XYLOSYLTRANSFERASE OXT"/>
    <property type="match status" value="1"/>
</dbReference>
<dbReference type="GO" id="GO:0016020">
    <property type="term" value="C:membrane"/>
    <property type="evidence" value="ECO:0007669"/>
    <property type="project" value="InterPro"/>
</dbReference>
<name>A0A6I3NHB8_9FIRM</name>
<dbReference type="GO" id="GO:0015012">
    <property type="term" value="P:heparan sulfate proteoglycan biosynthetic process"/>
    <property type="evidence" value="ECO:0007669"/>
    <property type="project" value="TreeGrafter"/>
</dbReference>
<keyword evidence="12" id="KW-1015">Disulfide bond</keyword>
<dbReference type="GO" id="GO:0050650">
    <property type="term" value="P:chondroitin sulfate proteoglycan biosynthetic process"/>
    <property type="evidence" value="ECO:0007669"/>
    <property type="project" value="TreeGrafter"/>
</dbReference>
<evidence type="ECO:0000256" key="13">
    <source>
        <dbReference type="ARBA" id="ARBA00023180"/>
    </source>
</evidence>
<organism evidence="15 17">
    <name type="scientific">Turicibacter sanguinis</name>
    <dbReference type="NCBI Taxonomy" id="154288"/>
    <lineage>
        <taxon>Bacteria</taxon>
        <taxon>Bacillati</taxon>
        <taxon>Bacillota</taxon>
        <taxon>Erysipelotrichia</taxon>
        <taxon>Erysipelotrichales</taxon>
        <taxon>Turicibacteraceae</taxon>
        <taxon>Turicibacter</taxon>
    </lineage>
</organism>
<gene>
    <name evidence="16" type="ORF">GMA64_13620</name>
    <name evidence="15" type="ORF">GMA92_15595</name>
</gene>
<evidence type="ECO:0000256" key="12">
    <source>
        <dbReference type="ARBA" id="ARBA00023157"/>
    </source>
</evidence>
<keyword evidence="11" id="KW-0472">Membrane</keyword>
<evidence type="ECO:0000256" key="6">
    <source>
        <dbReference type="ARBA" id="ARBA00022723"/>
    </source>
</evidence>
<evidence type="ECO:0000256" key="3">
    <source>
        <dbReference type="ARBA" id="ARBA00022676"/>
    </source>
</evidence>
<evidence type="ECO:0000313" key="16">
    <source>
        <dbReference type="EMBL" id="MTL95565.1"/>
    </source>
</evidence>
<evidence type="ECO:0000256" key="14">
    <source>
        <dbReference type="ARBA" id="ARBA00042865"/>
    </source>
</evidence>
<evidence type="ECO:0000256" key="8">
    <source>
        <dbReference type="ARBA" id="ARBA00022968"/>
    </source>
</evidence>
<keyword evidence="8" id="KW-0735">Signal-anchor</keyword>
<accession>A0A6I3NHB8</accession>
<evidence type="ECO:0000256" key="9">
    <source>
        <dbReference type="ARBA" id="ARBA00022989"/>
    </source>
</evidence>
<reference evidence="15 17" key="1">
    <citation type="journal article" date="2019" name="Nat. Med.">
        <title>A library of human gut bacterial isolates paired with longitudinal multiomics data enables mechanistic microbiome research.</title>
        <authorList>
            <person name="Poyet M."/>
            <person name="Groussin M."/>
            <person name="Gibbons S.M."/>
            <person name="Avila-Pacheco J."/>
            <person name="Jiang X."/>
            <person name="Kearney S.M."/>
            <person name="Perrotta A.R."/>
            <person name="Berdy B."/>
            <person name="Zhao S."/>
            <person name="Lieberman T.D."/>
            <person name="Swanson P.K."/>
            <person name="Smith M."/>
            <person name="Roesemann S."/>
            <person name="Alexander J.E."/>
            <person name="Rich S.A."/>
            <person name="Livny J."/>
            <person name="Vlamakis H."/>
            <person name="Clish C."/>
            <person name="Bullock K."/>
            <person name="Deik A."/>
            <person name="Scott J."/>
            <person name="Pierce K.A."/>
            <person name="Xavier R.J."/>
            <person name="Alm E.J."/>
        </authorList>
    </citation>
    <scope>NUCLEOTIDE SEQUENCE [LARGE SCALE GENOMIC DNA]</scope>
    <source>
        <strain evidence="16">BIOML-A179</strain>
        <strain evidence="15 17">BIOML-A198</strain>
    </source>
</reference>
<evidence type="ECO:0000256" key="7">
    <source>
        <dbReference type="ARBA" id="ARBA00022824"/>
    </source>
</evidence>
<dbReference type="Proteomes" id="UP000487649">
    <property type="component" value="Unassembled WGS sequence"/>
</dbReference>